<keyword evidence="1" id="KW-0175">Coiled coil</keyword>
<dbReference type="EMBL" id="DTGZ01000012">
    <property type="protein sequence ID" value="HGV96795.1"/>
    <property type="molecule type" value="Genomic_DNA"/>
</dbReference>
<gene>
    <name evidence="3" type="ORF">ENV60_00655</name>
</gene>
<keyword evidence="3" id="KW-0032">Aminotransferase</keyword>
<evidence type="ECO:0000313" key="3">
    <source>
        <dbReference type="EMBL" id="HGV96795.1"/>
    </source>
</evidence>
<dbReference type="AlphaFoldDB" id="A0A7C4XDJ2"/>
<organism evidence="3">
    <name type="scientific">candidate division WOR-3 bacterium</name>
    <dbReference type="NCBI Taxonomy" id="2052148"/>
    <lineage>
        <taxon>Bacteria</taxon>
        <taxon>Bacteria division WOR-3</taxon>
    </lineage>
</organism>
<dbReference type="InterPro" id="IPR015424">
    <property type="entry name" value="PyrdxlP-dep_Trfase"/>
</dbReference>
<feature type="domain" description="Aminotransferase class V" evidence="2">
    <location>
        <begin position="15"/>
        <end position="361"/>
    </location>
</feature>
<dbReference type="PANTHER" id="PTHR43586:SF15">
    <property type="entry name" value="BLR3095 PROTEIN"/>
    <property type="match status" value="1"/>
</dbReference>
<dbReference type="InterPro" id="IPR015422">
    <property type="entry name" value="PyrdxlP-dep_Trfase_small"/>
</dbReference>
<protein>
    <submittedName>
        <fullName evidence="3">Aminotransferase class V-fold PLP-dependent enzyme</fullName>
    </submittedName>
</protein>
<proteinExistence type="predicted"/>
<dbReference type="Gene3D" id="3.90.1150.10">
    <property type="entry name" value="Aspartate Aminotransferase, domain 1"/>
    <property type="match status" value="1"/>
</dbReference>
<evidence type="ECO:0000256" key="1">
    <source>
        <dbReference type="SAM" id="Coils"/>
    </source>
</evidence>
<comment type="caution">
    <text evidence="3">The sequence shown here is derived from an EMBL/GenBank/DDBJ whole genome shotgun (WGS) entry which is preliminary data.</text>
</comment>
<dbReference type="Gene3D" id="3.40.640.10">
    <property type="entry name" value="Type I PLP-dependent aspartate aminotransferase-like (Major domain)"/>
    <property type="match status" value="1"/>
</dbReference>
<evidence type="ECO:0000259" key="2">
    <source>
        <dbReference type="Pfam" id="PF00266"/>
    </source>
</evidence>
<reference evidence="3" key="1">
    <citation type="journal article" date="2020" name="mSystems">
        <title>Genome- and Community-Level Interaction Insights into Carbon Utilization and Element Cycling Functions of Hydrothermarchaeota in Hydrothermal Sediment.</title>
        <authorList>
            <person name="Zhou Z."/>
            <person name="Liu Y."/>
            <person name="Xu W."/>
            <person name="Pan J."/>
            <person name="Luo Z.H."/>
            <person name="Li M."/>
        </authorList>
    </citation>
    <scope>NUCLEOTIDE SEQUENCE [LARGE SCALE GENOMIC DNA]</scope>
    <source>
        <strain evidence="3">SpSt-774</strain>
    </source>
</reference>
<dbReference type="SUPFAM" id="SSF53383">
    <property type="entry name" value="PLP-dependent transferases"/>
    <property type="match status" value="1"/>
</dbReference>
<dbReference type="InterPro" id="IPR015421">
    <property type="entry name" value="PyrdxlP-dep_Trfase_major"/>
</dbReference>
<keyword evidence="3" id="KW-0808">Transferase</keyword>
<sequence>MNTIRNFFPITNECIYLNHAGTGPMTKFAEKAIQECITVYKKQAEFDIDTYFNKLNQARENIAELICAETEEITFTHNTSEGIYISLINIPLKEGENIIVMEEVFPAVRYVIEHNLLEIEKRYVNFCGRDPVDVIKRNLDNKTRAVVIDYVQFLTGEMIALKNLNKFLKEKRIYLIVDGIQAIGAINFSVKEIDIDFLSCGAGKWLFGPCGTGFLYVNKRNFQSLKRLHTGWLGAPWKNFENFENLPPLFGDARMFEMGTRNVIGITALAENCRMLKNWGMEKVEEKILKLKRKLHNKFNELGFEIVTPEREPQSGIITIKPNQPERLYKFLKKNRIIVSLRNNCLRFSPHFYNTEEEIEEVFDCLMKNKSIL</sequence>
<dbReference type="PANTHER" id="PTHR43586">
    <property type="entry name" value="CYSTEINE DESULFURASE"/>
    <property type="match status" value="1"/>
</dbReference>
<accession>A0A7C4XDJ2</accession>
<dbReference type="InterPro" id="IPR000192">
    <property type="entry name" value="Aminotrans_V_dom"/>
</dbReference>
<dbReference type="GO" id="GO:0008483">
    <property type="term" value="F:transaminase activity"/>
    <property type="evidence" value="ECO:0007669"/>
    <property type="project" value="UniProtKB-KW"/>
</dbReference>
<feature type="coiled-coil region" evidence="1">
    <location>
        <begin position="41"/>
        <end position="68"/>
    </location>
</feature>
<name>A0A7C4XDJ2_UNCW3</name>
<dbReference type="Pfam" id="PF00266">
    <property type="entry name" value="Aminotran_5"/>
    <property type="match status" value="1"/>
</dbReference>